<sequence>MTTEPLTSTATPADAAAASERGLLIAMLLLVLCGVGAMLLMS</sequence>
<comment type="caution">
    <text evidence="2">The sequence shown here is derived from an EMBL/GenBank/DDBJ whole genome shotgun (WGS) entry which is preliminary data.</text>
</comment>
<name>A0A919VWC0_9ACTN</name>
<keyword evidence="3" id="KW-1185">Reference proteome</keyword>
<keyword evidence="1" id="KW-0812">Transmembrane</keyword>
<accession>A0A919VWC0</accession>
<organism evidence="2 3">
    <name type="scientific">Actinoplanes auranticolor</name>
    <dbReference type="NCBI Taxonomy" id="47988"/>
    <lineage>
        <taxon>Bacteria</taxon>
        <taxon>Bacillati</taxon>
        <taxon>Actinomycetota</taxon>
        <taxon>Actinomycetes</taxon>
        <taxon>Micromonosporales</taxon>
        <taxon>Micromonosporaceae</taxon>
        <taxon>Actinoplanes</taxon>
    </lineage>
</organism>
<keyword evidence="1" id="KW-0472">Membrane</keyword>
<proteinExistence type="predicted"/>
<dbReference type="RefSeq" id="WP_281421014.1">
    <property type="nucleotide sequence ID" value="NZ_BAABEA010000005.1"/>
</dbReference>
<gene>
    <name evidence="2" type="ORF">Aau02nite_47240</name>
</gene>
<keyword evidence="1" id="KW-1133">Transmembrane helix</keyword>
<dbReference type="Proteomes" id="UP000681340">
    <property type="component" value="Unassembled WGS sequence"/>
</dbReference>
<protein>
    <submittedName>
        <fullName evidence="2">Uncharacterized protein</fullName>
    </submittedName>
</protein>
<dbReference type="EMBL" id="BOQL01000037">
    <property type="protein sequence ID" value="GIM71683.1"/>
    <property type="molecule type" value="Genomic_DNA"/>
</dbReference>
<evidence type="ECO:0000313" key="2">
    <source>
        <dbReference type="EMBL" id="GIM71683.1"/>
    </source>
</evidence>
<evidence type="ECO:0000256" key="1">
    <source>
        <dbReference type="SAM" id="Phobius"/>
    </source>
</evidence>
<evidence type="ECO:0000313" key="3">
    <source>
        <dbReference type="Proteomes" id="UP000681340"/>
    </source>
</evidence>
<feature type="transmembrane region" description="Helical" evidence="1">
    <location>
        <begin position="22"/>
        <end position="41"/>
    </location>
</feature>
<reference evidence="2" key="1">
    <citation type="submission" date="2021-03" db="EMBL/GenBank/DDBJ databases">
        <title>Whole genome shotgun sequence of Actinoplanes auranticolor NBRC 12245.</title>
        <authorList>
            <person name="Komaki H."/>
            <person name="Tamura T."/>
        </authorList>
    </citation>
    <scope>NUCLEOTIDE SEQUENCE</scope>
    <source>
        <strain evidence="2">NBRC 12245</strain>
    </source>
</reference>
<dbReference type="AlphaFoldDB" id="A0A919VWC0"/>